<evidence type="ECO:0000256" key="3">
    <source>
        <dbReference type="ARBA" id="ARBA00023163"/>
    </source>
</evidence>
<dbReference type="InterPro" id="IPR036388">
    <property type="entry name" value="WH-like_DNA-bd_sf"/>
</dbReference>
<dbReference type="InterPro" id="IPR000524">
    <property type="entry name" value="Tscrpt_reg_HTH_GntR"/>
</dbReference>
<reference evidence="5" key="1">
    <citation type="submission" date="2023-08" db="EMBL/GenBank/DDBJ databases">
        <title>WGS of pathogenic bacterial species, Los Angeles County Public Health Laboratories.</title>
        <authorList>
            <person name="Garrigues J.M."/>
            <person name="Green N.M."/>
        </authorList>
    </citation>
    <scope>NUCLEOTIDE SEQUENCE</scope>
    <source>
        <strain evidence="5">LACPHL-BACT-2023-00068</strain>
    </source>
</reference>
<organism evidence="5 6">
    <name type="scientific">Pluralibacter gergoviae</name>
    <name type="common">Enterobacter gergoviae</name>
    <dbReference type="NCBI Taxonomy" id="61647"/>
    <lineage>
        <taxon>Bacteria</taxon>
        <taxon>Pseudomonadati</taxon>
        <taxon>Pseudomonadota</taxon>
        <taxon>Gammaproteobacteria</taxon>
        <taxon>Enterobacterales</taxon>
        <taxon>Enterobacteriaceae</taxon>
        <taxon>Pluralibacter</taxon>
    </lineage>
</organism>
<dbReference type="SMART" id="SM00895">
    <property type="entry name" value="FCD"/>
    <property type="match status" value="1"/>
</dbReference>
<dbReference type="PROSITE" id="PS50949">
    <property type="entry name" value="HTH_GNTR"/>
    <property type="match status" value="1"/>
</dbReference>
<keyword evidence="1" id="KW-0805">Transcription regulation</keyword>
<dbReference type="SMART" id="SM00345">
    <property type="entry name" value="HTH_GNTR"/>
    <property type="match status" value="1"/>
</dbReference>
<protein>
    <submittedName>
        <fullName evidence="5">FCD domain-containing protein</fullName>
    </submittedName>
</protein>
<dbReference type="InterPro" id="IPR008920">
    <property type="entry name" value="TF_FadR/GntR_C"/>
</dbReference>
<sequence>MNEKRTIASQLEERVRRDIISGRLKPGSKMRLRELSVHYDAGVIPLREALSRLAMTGFVSAVDQKGFSVQRISAPELRDVTRTRLHIECRALALSIENADIEWESQLVAAHHRMGRHEMRTPQTHQLNADWEEAHEAFHAALLANCGSPWLLRFVDTLCDQTLRYRALAAASPVGEGRDIALEHRQLMEAALARDVTRATMLLTEHYMRTMAIVLESDALAIQDTQKAGA</sequence>
<keyword evidence="3" id="KW-0804">Transcription</keyword>
<feature type="domain" description="HTH gntR-type" evidence="4">
    <location>
        <begin position="5"/>
        <end position="72"/>
    </location>
</feature>
<dbReference type="EMBL" id="JAVDNV010000017">
    <property type="protein sequence ID" value="MDQ2311456.1"/>
    <property type="molecule type" value="Genomic_DNA"/>
</dbReference>
<evidence type="ECO:0000313" key="5">
    <source>
        <dbReference type="EMBL" id="MDQ2311456.1"/>
    </source>
</evidence>
<proteinExistence type="predicted"/>
<dbReference type="PANTHER" id="PTHR43537:SF20">
    <property type="entry name" value="HTH-TYPE TRANSCRIPTIONAL REPRESSOR GLAR"/>
    <property type="match status" value="1"/>
</dbReference>
<evidence type="ECO:0000256" key="1">
    <source>
        <dbReference type="ARBA" id="ARBA00023015"/>
    </source>
</evidence>
<dbReference type="GO" id="GO:0003700">
    <property type="term" value="F:DNA-binding transcription factor activity"/>
    <property type="evidence" value="ECO:0007669"/>
    <property type="project" value="InterPro"/>
</dbReference>
<keyword evidence="2" id="KW-0238">DNA-binding</keyword>
<dbReference type="GeneID" id="61386386"/>
<dbReference type="Pfam" id="PF00392">
    <property type="entry name" value="GntR"/>
    <property type="match status" value="1"/>
</dbReference>
<dbReference type="PANTHER" id="PTHR43537">
    <property type="entry name" value="TRANSCRIPTIONAL REGULATOR, GNTR FAMILY"/>
    <property type="match status" value="1"/>
</dbReference>
<evidence type="ECO:0000259" key="4">
    <source>
        <dbReference type="PROSITE" id="PS50949"/>
    </source>
</evidence>
<dbReference type="SUPFAM" id="SSF46785">
    <property type="entry name" value="Winged helix' DNA-binding domain"/>
    <property type="match status" value="1"/>
</dbReference>
<dbReference type="InterPro" id="IPR011711">
    <property type="entry name" value="GntR_C"/>
</dbReference>
<dbReference type="Pfam" id="PF07729">
    <property type="entry name" value="FCD"/>
    <property type="match status" value="1"/>
</dbReference>
<dbReference type="AlphaFoldDB" id="A0AAW8HWC9"/>
<evidence type="ECO:0000313" key="6">
    <source>
        <dbReference type="Proteomes" id="UP001236270"/>
    </source>
</evidence>
<dbReference type="RefSeq" id="WP_048253308.1">
    <property type="nucleotide sequence ID" value="NZ_CBCSIS010000006.1"/>
</dbReference>
<gene>
    <name evidence="5" type="ORF">RBJ30_20495</name>
</gene>
<accession>A0AAW8HWC9</accession>
<dbReference type="Gene3D" id="1.10.10.10">
    <property type="entry name" value="Winged helix-like DNA-binding domain superfamily/Winged helix DNA-binding domain"/>
    <property type="match status" value="1"/>
</dbReference>
<comment type="caution">
    <text evidence="5">The sequence shown here is derived from an EMBL/GenBank/DDBJ whole genome shotgun (WGS) entry which is preliminary data.</text>
</comment>
<dbReference type="Gene3D" id="1.20.120.530">
    <property type="entry name" value="GntR ligand-binding domain-like"/>
    <property type="match status" value="1"/>
</dbReference>
<dbReference type="GO" id="GO:0003677">
    <property type="term" value="F:DNA binding"/>
    <property type="evidence" value="ECO:0007669"/>
    <property type="project" value="UniProtKB-KW"/>
</dbReference>
<evidence type="ECO:0000256" key="2">
    <source>
        <dbReference type="ARBA" id="ARBA00023125"/>
    </source>
</evidence>
<dbReference type="Proteomes" id="UP001236270">
    <property type="component" value="Unassembled WGS sequence"/>
</dbReference>
<name>A0AAW8HWC9_PLUGE</name>
<dbReference type="InterPro" id="IPR036390">
    <property type="entry name" value="WH_DNA-bd_sf"/>
</dbReference>
<dbReference type="SUPFAM" id="SSF48008">
    <property type="entry name" value="GntR ligand-binding domain-like"/>
    <property type="match status" value="1"/>
</dbReference>